<dbReference type="Gene3D" id="3.40.50.300">
    <property type="entry name" value="P-loop containing nucleotide triphosphate hydrolases"/>
    <property type="match status" value="1"/>
</dbReference>
<evidence type="ECO:0000256" key="8">
    <source>
        <dbReference type="ARBA" id="ARBA00022884"/>
    </source>
</evidence>
<feature type="binding site" evidence="10">
    <location>
        <begin position="318"/>
        <end position="326"/>
    </location>
    <ligand>
        <name>GTP</name>
        <dbReference type="ChEBI" id="CHEBI:37565"/>
    </ligand>
</feature>
<feature type="binding site" evidence="10">
    <location>
        <position position="409"/>
    </location>
    <ligand>
        <name>Zn(2+)</name>
        <dbReference type="ChEBI" id="CHEBI:29105"/>
    </ligand>
</feature>
<keyword evidence="4 10" id="KW-0699">rRNA-binding</keyword>
<dbReference type="NCBIfam" id="TIGR00157">
    <property type="entry name" value="ribosome small subunit-dependent GTPase A"/>
    <property type="match status" value="1"/>
</dbReference>
<dbReference type="EC" id="3.6.1.-" evidence="10"/>
<evidence type="ECO:0000256" key="2">
    <source>
        <dbReference type="ARBA" id="ARBA00022517"/>
    </source>
</evidence>
<dbReference type="PROSITE" id="PS50936">
    <property type="entry name" value="ENGC_GTPASE"/>
    <property type="match status" value="1"/>
</dbReference>
<evidence type="ECO:0000256" key="4">
    <source>
        <dbReference type="ARBA" id="ARBA00022730"/>
    </source>
</evidence>
<keyword evidence="7 10" id="KW-0862">Zinc</keyword>
<feature type="compositionally biased region" description="Basic and acidic residues" evidence="11">
    <location>
        <begin position="448"/>
        <end position="463"/>
    </location>
</feature>
<keyword evidence="5 10" id="KW-0547">Nucleotide-binding</keyword>
<dbReference type="EMBL" id="VNJK01000001">
    <property type="protein sequence ID" value="TVX91749.1"/>
    <property type="molecule type" value="Genomic_DNA"/>
</dbReference>
<dbReference type="Gene3D" id="1.10.40.50">
    <property type="entry name" value="Probable gtpase engc, domain 3"/>
    <property type="match status" value="1"/>
</dbReference>
<gene>
    <name evidence="10 14" type="primary">rsgA</name>
    <name evidence="14" type="ORF">FPZ44_00950</name>
</gene>
<dbReference type="OrthoDB" id="9809485at2"/>
<dbReference type="GO" id="GO:0019843">
    <property type="term" value="F:rRNA binding"/>
    <property type="evidence" value="ECO:0007669"/>
    <property type="project" value="UniProtKB-KW"/>
</dbReference>
<comment type="subunit">
    <text evidence="10">Monomer. Associates with 30S ribosomal subunit, binds 16S rRNA.</text>
</comment>
<keyword evidence="2 10" id="KW-0690">Ribosome biogenesis</keyword>
<feature type="binding site" evidence="10">
    <location>
        <position position="404"/>
    </location>
    <ligand>
        <name>Zn(2+)</name>
        <dbReference type="ChEBI" id="CHEBI:29105"/>
    </ligand>
</feature>
<feature type="region of interest" description="Disordered" evidence="11">
    <location>
        <begin position="1"/>
        <end position="41"/>
    </location>
</feature>
<name>A0A559IVU6_9BACL</name>
<evidence type="ECO:0000313" key="15">
    <source>
        <dbReference type="Proteomes" id="UP000318102"/>
    </source>
</evidence>
<keyword evidence="15" id="KW-1185">Reference proteome</keyword>
<dbReference type="InterPro" id="IPR004881">
    <property type="entry name" value="Ribosome_biogen_GTPase_RsgA"/>
</dbReference>
<protein>
    <recommendedName>
        <fullName evidence="10">Small ribosomal subunit biogenesis GTPase RsgA</fullName>
        <ecNumber evidence="10">3.6.1.-</ecNumber>
    </recommendedName>
</protein>
<evidence type="ECO:0000256" key="11">
    <source>
        <dbReference type="SAM" id="MobiDB-lite"/>
    </source>
</evidence>
<evidence type="ECO:0000256" key="1">
    <source>
        <dbReference type="ARBA" id="ARBA00022490"/>
    </source>
</evidence>
<comment type="similarity">
    <text evidence="10">Belongs to the TRAFAC class YlqF/YawG GTPase family. RsgA subfamily.</text>
</comment>
<comment type="subcellular location">
    <subcellularLocation>
        <location evidence="10">Cytoplasm</location>
    </subcellularLocation>
</comment>
<dbReference type="GO" id="GO:0003924">
    <property type="term" value="F:GTPase activity"/>
    <property type="evidence" value="ECO:0007669"/>
    <property type="project" value="UniProtKB-UniRule"/>
</dbReference>
<feature type="binding site" evidence="10">
    <location>
        <position position="411"/>
    </location>
    <ligand>
        <name>Zn(2+)</name>
        <dbReference type="ChEBI" id="CHEBI:29105"/>
    </ligand>
</feature>
<dbReference type="SUPFAM" id="SSF52540">
    <property type="entry name" value="P-loop containing nucleoside triphosphate hydrolases"/>
    <property type="match status" value="1"/>
</dbReference>
<dbReference type="CDD" id="cd01854">
    <property type="entry name" value="YjeQ_EngC"/>
    <property type="match status" value="1"/>
</dbReference>
<keyword evidence="6 10" id="KW-0378">Hydrolase</keyword>
<comment type="caution">
    <text evidence="14">The sequence shown here is derived from an EMBL/GenBank/DDBJ whole genome shotgun (WGS) entry which is preliminary data.</text>
</comment>
<dbReference type="GO" id="GO:0042274">
    <property type="term" value="P:ribosomal small subunit biogenesis"/>
    <property type="evidence" value="ECO:0007669"/>
    <property type="project" value="UniProtKB-UniRule"/>
</dbReference>
<evidence type="ECO:0000256" key="9">
    <source>
        <dbReference type="ARBA" id="ARBA00023134"/>
    </source>
</evidence>
<keyword evidence="3 10" id="KW-0479">Metal-binding</keyword>
<keyword evidence="8 10" id="KW-0694">RNA-binding</keyword>
<dbReference type="HAMAP" id="MF_01820">
    <property type="entry name" value="GTPase_RsgA"/>
    <property type="match status" value="1"/>
</dbReference>
<comment type="function">
    <text evidence="10">One of several proteins that assist in the late maturation steps of the functional core of the 30S ribosomal subunit. Helps release RbfA from mature subunits. May play a role in the assembly of ribosomal proteins into the subunit. Circularly permuted GTPase that catalyzes slow GTP hydrolysis, GTPase activity is stimulated by the 30S ribosomal subunit.</text>
</comment>
<dbReference type="GO" id="GO:0005525">
    <property type="term" value="F:GTP binding"/>
    <property type="evidence" value="ECO:0007669"/>
    <property type="project" value="UniProtKB-UniRule"/>
</dbReference>
<evidence type="ECO:0000256" key="10">
    <source>
        <dbReference type="HAMAP-Rule" id="MF_01820"/>
    </source>
</evidence>
<proteinExistence type="inferred from homology"/>
<evidence type="ECO:0000256" key="3">
    <source>
        <dbReference type="ARBA" id="ARBA00022723"/>
    </source>
</evidence>
<dbReference type="PANTHER" id="PTHR32120">
    <property type="entry name" value="SMALL RIBOSOMAL SUBUNIT BIOGENESIS GTPASE RSGA"/>
    <property type="match status" value="1"/>
</dbReference>
<accession>A0A559IVU6</accession>
<feature type="domain" description="CP-type G" evidence="13">
    <location>
        <begin position="216"/>
        <end position="376"/>
    </location>
</feature>
<feature type="binding site" evidence="10">
    <location>
        <begin position="263"/>
        <end position="266"/>
    </location>
    <ligand>
        <name>GTP</name>
        <dbReference type="ChEBI" id="CHEBI:37565"/>
    </ligand>
</feature>
<feature type="region of interest" description="Disordered" evidence="11">
    <location>
        <begin position="448"/>
        <end position="479"/>
    </location>
</feature>
<feature type="compositionally biased region" description="Basic and acidic residues" evidence="11">
    <location>
        <begin position="20"/>
        <end position="35"/>
    </location>
</feature>
<dbReference type="Pfam" id="PF03193">
    <property type="entry name" value="RsgA_GTPase"/>
    <property type="match status" value="1"/>
</dbReference>
<dbReference type="GO" id="GO:0046872">
    <property type="term" value="F:metal ion binding"/>
    <property type="evidence" value="ECO:0007669"/>
    <property type="project" value="UniProtKB-KW"/>
</dbReference>
<keyword evidence="9 10" id="KW-0342">GTP-binding</keyword>
<comment type="cofactor">
    <cofactor evidence="10">
        <name>Zn(2+)</name>
        <dbReference type="ChEBI" id="CHEBI:29105"/>
    </cofactor>
    <text evidence="10">Binds 1 zinc ion per subunit.</text>
</comment>
<evidence type="ECO:0000256" key="6">
    <source>
        <dbReference type="ARBA" id="ARBA00022801"/>
    </source>
</evidence>
<keyword evidence="1 10" id="KW-0963">Cytoplasm</keyword>
<reference evidence="14 15" key="1">
    <citation type="submission" date="2019-07" db="EMBL/GenBank/DDBJ databases">
        <authorList>
            <person name="Kim J."/>
        </authorList>
    </citation>
    <scope>NUCLEOTIDE SEQUENCE [LARGE SCALE GENOMIC DNA]</scope>
    <source>
        <strain evidence="14 15">N4</strain>
    </source>
</reference>
<evidence type="ECO:0000259" key="12">
    <source>
        <dbReference type="PROSITE" id="PS50936"/>
    </source>
</evidence>
<dbReference type="GO" id="GO:0005737">
    <property type="term" value="C:cytoplasm"/>
    <property type="evidence" value="ECO:0007669"/>
    <property type="project" value="UniProtKB-SubCell"/>
</dbReference>
<feature type="domain" description="EngC GTPase" evidence="12">
    <location>
        <begin position="224"/>
        <end position="374"/>
    </location>
</feature>
<dbReference type="AlphaFoldDB" id="A0A559IVU6"/>
<dbReference type="PANTHER" id="PTHR32120:SF10">
    <property type="entry name" value="SMALL RIBOSOMAL SUBUNIT BIOGENESIS GTPASE RSGA"/>
    <property type="match status" value="1"/>
</dbReference>
<evidence type="ECO:0000313" key="14">
    <source>
        <dbReference type="EMBL" id="TVX91749.1"/>
    </source>
</evidence>
<organism evidence="14 15">
    <name type="scientific">Paenibacillus agilis</name>
    <dbReference type="NCBI Taxonomy" id="3020863"/>
    <lineage>
        <taxon>Bacteria</taxon>
        <taxon>Bacillati</taxon>
        <taxon>Bacillota</taxon>
        <taxon>Bacilli</taxon>
        <taxon>Bacillales</taxon>
        <taxon>Paenibacillaceae</taxon>
        <taxon>Paenibacillus</taxon>
    </lineage>
</organism>
<dbReference type="PROSITE" id="PS51721">
    <property type="entry name" value="G_CP"/>
    <property type="match status" value="1"/>
</dbReference>
<dbReference type="InterPro" id="IPR027417">
    <property type="entry name" value="P-loop_NTPase"/>
</dbReference>
<evidence type="ECO:0000259" key="13">
    <source>
        <dbReference type="PROSITE" id="PS51721"/>
    </source>
</evidence>
<dbReference type="Proteomes" id="UP000318102">
    <property type="component" value="Unassembled WGS sequence"/>
</dbReference>
<evidence type="ECO:0000256" key="7">
    <source>
        <dbReference type="ARBA" id="ARBA00022833"/>
    </source>
</evidence>
<dbReference type="InterPro" id="IPR010914">
    <property type="entry name" value="RsgA_GTPase_dom"/>
</dbReference>
<evidence type="ECO:0000256" key="5">
    <source>
        <dbReference type="ARBA" id="ARBA00022741"/>
    </source>
</evidence>
<sequence length="479" mass="51890">MSNPTHKGRITLNEFNFKTNDSHKKETSHTNEHNKNNSNISQFENIGHANDRAPDAVGTADDNASLLSDIDIDDALLVEVNASSLAGTLADSDAAGDATEAVNYTLEALGWDESWDAAWRAWEESVPEAVHRRYGEAWVPARVAQSHKRLYRVIGAGGEWLAEPSGQARASMLTPADWPAVGDWVAVVPRPADGRAVLVGVLPRRTRFARKVAGSRSDAQVVAANANTALLVTSMTSDFEPRRLERYAALAYDSGTMPAVVLTKADAVADAAEESAFVAQAMQAVPGADVFTVSAQNGTGMDRLLAYLAPGSTVVLVGSSGVGKSTLANALTGSTRMATQAVREDDNRGRHTTTHRELMALPNGAWLIDTPGMREVGLTTGTDEESGLGISHTFQDVESFAEQCRYRDCRHEREPGCAILAAIETGELESNRLQAYRKLQRELAYADRREKEQAKRVMNEAAKKLSKYAKSAQRSNPKR</sequence>
<dbReference type="InterPro" id="IPR030378">
    <property type="entry name" value="G_CP_dom"/>
</dbReference>
<feature type="binding site" evidence="10">
    <location>
        <position position="417"/>
    </location>
    <ligand>
        <name>Zn(2+)</name>
        <dbReference type="ChEBI" id="CHEBI:29105"/>
    </ligand>
</feature>